<protein>
    <submittedName>
        <fullName evidence="3">Alpha/beta hydrolase</fullName>
    </submittedName>
</protein>
<proteinExistence type="predicted"/>
<dbReference type="EMBL" id="QENQ01000001">
    <property type="protein sequence ID" value="PVX31558.1"/>
    <property type="molecule type" value="Genomic_DNA"/>
</dbReference>
<dbReference type="SUPFAM" id="SSF53474">
    <property type="entry name" value="alpha/beta-Hydrolases"/>
    <property type="match status" value="1"/>
</dbReference>
<evidence type="ECO:0000313" key="4">
    <source>
        <dbReference type="Proteomes" id="UP000245890"/>
    </source>
</evidence>
<reference evidence="3 4" key="1">
    <citation type="submission" date="2018-05" db="EMBL/GenBank/DDBJ databases">
        <title>Description of Sphingomonas pokkalii sp nov, isolated from the rhizosphere of saline tolerant pokkali rice and its draft genome analysis.</title>
        <authorList>
            <person name="Menon R."/>
            <person name="Kumari S."/>
            <person name="Rameshkumar N."/>
        </authorList>
    </citation>
    <scope>NUCLEOTIDE SEQUENCE [LARGE SCALE GENOMIC DNA]</scope>
    <source>
        <strain evidence="3 4">L3B27</strain>
    </source>
</reference>
<dbReference type="PANTHER" id="PTHR48081">
    <property type="entry name" value="AB HYDROLASE SUPERFAMILY PROTEIN C4A8.06C"/>
    <property type="match status" value="1"/>
</dbReference>
<dbReference type="GO" id="GO:0016787">
    <property type="term" value="F:hydrolase activity"/>
    <property type="evidence" value="ECO:0007669"/>
    <property type="project" value="UniProtKB-KW"/>
</dbReference>
<dbReference type="Gene3D" id="3.40.50.1820">
    <property type="entry name" value="alpha/beta hydrolase"/>
    <property type="match status" value="1"/>
</dbReference>
<sequence length="353" mass="36592">MQLDRRELHRWFLGMGAATALAAPGRLLARAAEAGDPLRLVDPELRAAAQAMLSQHFPPLTRAGLPALRAGWVAPPPLPAPAPSVEIRTIPGPKGAPSVPVELIGVRSRPAPCPAILHIHGGGMISGRARNMTAFCQTIAAEFDCVVVNVEYRLSPETPFPGPVEDNYAALIWLAANAAALGVDPRRIAVAGGSAGGGLAAMVSILARDHGGPSLCQQILLYPMLDDRTGSTRKPPAHLAPVGWSADANAFGWSAFLNVPAGSATVPAGSVPARAANLAGLPPTFIGVGAIDLFVDEDLDFGRRLIDAGVPTALHVSPGAFHAFDFVVPDAAVSKAFTGAWKAALRTAFNKEA</sequence>
<name>A0A2U0SJN1_9SPHN</name>
<gene>
    <name evidence="3" type="ORF">DD559_15185</name>
</gene>
<dbReference type="InterPro" id="IPR029058">
    <property type="entry name" value="AB_hydrolase_fold"/>
</dbReference>
<dbReference type="Pfam" id="PF07859">
    <property type="entry name" value="Abhydrolase_3"/>
    <property type="match status" value="1"/>
</dbReference>
<dbReference type="OrthoDB" id="9806180at2"/>
<keyword evidence="1 3" id="KW-0378">Hydrolase</keyword>
<dbReference type="AlphaFoldDB" id="A0A2U0SJN1"/>
<comment type="caution">
    <text evidence="3">The sequence shown here is derived from an EMBL/GenBank/DDBJ whole genome shotgun (WGS) entry which is preliminary data.</text>
</comment>
<evidence type="ECO:0000313" key="3">
    <source>
        <dbReference type="EMBL" id="PVX31558.1"/>
    </source>
</evidence>
<dbReference type="Proteomes" id="UP000245890">
    <property type="component" value="Unassembled WGS sequence"/>
</dbReference>
<dbReference type="InterPro" id="IPR006311">
    <property type="entry name" value="TAT_signal"/>
</dbReference>
<dbReference type="PANTHER" id="PTHR48081:SF8">
    <property type="entry name" value="ALPHA_BETA HYDROLASE FOLD-3 DOMAIN-CONTAINING PROTEIN-RELATED"/>
    <property type="match status" value="1"/>
</dbReference>
<organism evidence="3 4">
    <name type="scientific">Sphingomonas pokkalii</name>
    <dbReference type="NCBI Taxonomy" id="2175090"/>
    <lineage>
        <taxon>Bacteria</taxon>
        <taxon>Pseudomonadati</taxon>
        <taxon>Pseudomonadota</taxon>
        <taxon>Alphaproteobacteria</taxon>
        <taxon>Sphingomonadales</taxon>
        <taxon>Sphingomonadaceae</taxon>
        <taxon>Sphingomonas</taxon>
    </lineage>
</organism>
<accession>A0A2U0SJN1</accession>
<feature type="domain" description="Alpha/beta hydrolase fold-3" evidence="2">
    <location>
        <begin position="116"/>
        <end position="324"/>
    </location>
</feature>
<keyword evidence="4" id="KW-1185">Reference proteome</keyword>
<dbReference type="InterPro" id="IPR013094">
    <property type="entry name" value="AB_hydrolase_3"/>
</dbReference>
<dbReference type="PROSITE" id="PS51318">
    <property type="entry name" value="TAT"/>
    <property type="match status" value="1"/>
</dbReference>
<dbReference type="InterPro" id="IPR050300">
    <property type="entry name" value="GDXG_lipolytic_enzyme"/>
</dbReference>
<evidence type="ECO:0000259" key="2">
    <source>
        <dbReference type="Pfam" id="PF07859"/>
    </source>
</evidence>
<evidence type="ECO:0000256" key="1">
    <source>
        <dbReference type="ARBA" id="ARBA00022801"/>
    </source>
</evidence>